<evidence type="ECO:0000313" key="21">
    <source>
        <dbReference type="EMBL" id="KAJ4859438.1"/>
    </source>
</evidence>
<dbReference type="EC" id="3.2.1.14" evidence="4"/>
<comment type="subcellular location">
    <subcellularLocation>
        <location evidence="2">Secreted</location>
    </subcellularLocation>
</comment>
<dbReference type="Gene3D" id="3.20.20.80">
    <property type="entry name" value="Glycosidases"/>
    <property type="match status" value="1"/>
</dbReference>
<organism evidence="21 22">
    <name type="scientific">Trichoderma breve</name>
    <dbReference type="NCBI Taxonomy" id="2034170"/>
    <lineage>
        <taxon>Eukaryota</taxon>
        <taxon>Fungi</taxon>
        <taxon>Dikarya</taxon>
        <taxon>Ascomycota</taxon>
        <taxon>Pezizomycotina</taxon>
        <taxon>Sordariomycetes</taxon>
        <taxon>Hypocreomycetidae</taxon>
        <taxon>Hypocreales</taxon>
        <taxon>Hypocreaceae</taxon>
        <taxon>Trichoderma</taxon>
    </lineage>
</organism>
<keyword evidence="6 14" id="KW-0147">Chitin-binding</keyword>
<dbReference type="GO" id="GO:0000272">
    <property type="term" value="P:polysaccharide catabolic process"/>
    <property type="evidence" value="ECO:0007669"/>
    <property type="project" value="UniProtKB-KW"/>
</dbReference>
<dbReference type="InterPro" id="IPR036779">
    <property type="entry name" value="LysM_dom_sf"/>
</dbReference>
<dbReference type="GO" id="GO:0006032">
    <property type="term" value="P:chitin catabolic process"/>
    <property type="evidence" value="ECO:0007669"/>
    <property type="project" value="UniProtKB-KW"/>
</dbReference>
<dbReference type="PROSITE" id="PS51910">
    <property type="entry name" value="GH18_2"/>
    <property type="match status" value="1"/>
</dbReference>
<name>A0A9W9BGG6_9HYPO</name>
<evidence type="ECO:0000256" key="15">
    <source>
        <dbReference type="RuleBase" id="RU000489"/>
    </source>
</evidence>
<feature type="compositionally biased region" description="Low complexity" evidence="16">
    <location>
        <begin position="1126"/>
        <end position="1145"/>
    </location>
</feature>
<comment type="similarity">
    <text evidence="13">Belongs to the secreted LysM effector family.</text>
</comment>
<evidence type="ECO:0000256" key="4">
    <source>
        <dbReference type="ARBA" id="ARBA00012729"/>
    </source>
</evidence>
<dbReference type="GO" id="GO:0008843">
    <property type="term" value="F:endochitinase activity"/>
    <property type="evidence" value="ECO:0007669"/>
    <property type="project" value="UniProtKB-EC"/>
</dbReference>
<evidence type="ECO:0000256" key="8">
    <source>
        <dbReference type="ARBA" id="ARBA00023024"/>
    </source>
</evidence>
<dbReference type="SMART" id="SM00636">
    <property type="entry name" value="Glyco_18"/>
    <property type="match status" value="1"/>
</dbReference>
<keyword evidence="14" id="KW-1015">Disulfide bond</keyword>
<evidence type="ECO:0000256" key="2">
    <source>
        <dbReference type="ARBA" id="ARBA00004613"/>
    </source>
</evidence>
<dbReference type="Gene3D" id="3.10.350.10">
    <property type="entry name" value="LysM domain"/>
    <property type="match status" value="1"/>
</dbReference>
<dbReference type="InterPro" id="IPR018392">
    <property type="entry name" value="LysM"/>
</dbReference>
<dbReference type="PANTHER" id="PTHR47700:SF2">
    <property type="entry name" value="CHITINASE"/>
    <property type="match status" value="1"/>
</dbReference>
<feature type="disulfide bond" evidence="14">
    <location>
        <begin position="372"/>
        <end position="384"/>
    </location>
</feature>
<dbReference type="SUPFAM" id="SSF54556">
    <property type="entry name" value="Chitinase insertion domain"/>
    <property type="match status" value="1"/>
</dbReference>
<dbReference type="GO" id="GO:0005576">
    <property type="term" value="C:extracellular region"/>
    <property type="evidence" value="ECO:0007669"/>
    <property type="project" value="UniProtKB-SubCell"/>
</dbReference>
<evidence type="ECO:0000259" key="19">
    <source>
        <dbReference type="PROSITE" id="PS51782"/>
    </source>
</evidence>
<proteinExistence type="inferred from homology"/>
<dbReference type="EMBL" id="JAOPEN010000003">
    <property type="protein sequence ID" value="KAJ4859438.1"/>
    <property type="molecule type" value="Genomic_DNA"/>
</dbReference>
<evidence type="ECO:0000256" key="9">
    <source>
        <dbReference type="ARBA" id="ARBA00023026"/>
    </source>
</evidence>
<keyword evidence="11 15" id="KW-0326">Glycosidase</keyword>
<evidence type="ECO:0000256" key="3">
    <source>
        <dbReference type="ARBA" id="ARBA00008682"/>
    </source>
</evidence>
<keyword evidence="7 15" id="KW-0378">Hydrolase</keyword>
<dbReference type="InterPro" id="IPR011583">
    <property type="entry name" value="Chitinase_II/V-like_cat"/>
</dbReference>
<keyword evidence="5" id="KW-0964">Secreted</keyword>
<comment type="caution">
    <text evidence="14">Lacks conserved residue(s) required for the propagation of feature annotation.</text>
</comment>
<feature type="chain" id="PRO_5040979967" description="chitinase" evidence="17">
    <location>
        <begin position="23"/>
        <end position="1257"/>
    </location>
</feature>
<dbReference type="Gene3D" id="3.30.60.10">
    <property type="entry name" value="Endochitinase-like"/>
    <property type="match status" value="1"/>
</dbReference>
<evidence type="ECO:0000256" key="13">
    <source>
        <dbReference type="ARBA" id="ARBA00044955"/>
    </source>
</evidence>
<keyword evidence="22" id="KW-1185">Reference proteome</keyword>
<keyword evidence="8" id="KW-0146">Chitin degradation</keyword>
<dbReference type="InterPro" id="IPR001223">
    <property type="entry name" value="Glyco_hydro18_cat"/>
</dbReference>
<feature type="domain" description="GH18" evidence="20">
    <location>
        <begin position="428"/>
        <end position="786"/>
    </location>
</feature>
<dbReference type="InterPro" id="IPR001579">
    <property type="entry name" value="Glyco_hydro_18_chit_AS"/>
</dbReference>
<evidence type="ECO:0000259" key="20">
    <source>
        <dbReference type="PROSITE" id="PS51910"/>
    </source>
</evidence>
<accession>A0A9W9BGG6</accession>
<evidence type="ECO:0000256" key="16">
    <source>
        <dbReference type="SAM" id="MobiDB-lite"/>
    </source>
</evidence>
<dbReference type="PROSITE" id="PS50941">
    <property type="entry name" value="CHIT_BIND_I_2"/>
    <property type="match status" value="1"/>
</dbReference>
<dbReference type="GeneID" id="80866324"/>
<comment type="similarity">
    <text evidence="3">Belongs to the glycosyl hydrolase 18 family. Chitinase class V subfamily.</text>
</comment>
<dbReference type="InterPro" id="IPR036861">
    <property type="entry name" value="Endochitinase-like_sf"/>
</dbReference>
<protein>
    <recommendedName>
        <fullName evidence="4">chitinase</fullName>
        <ecNumber evidence="4">3.2.1.14</ecNumber>
    </recommendedName>
</protein>
<dbReference type="CDD" id="cd00035">
    <property type="entry name" value="ChtBD1"/>
    <property type="match status" value="1"/>
</dbReference>
<evidence type="ECO:0000256" key="7">
    <source>
        <dbReference type="ARBA" id="ARBA00022801"/>
    </source>
</evidence>
<reference evidence="21" key="1">
    <citation type="submission" date="2022-09" db="EMBL/GenBank/DDBJ databases">
        <title>Chromosome-level assembly of Trichoderma breve T069, a fungus used in development of biopesticide product.</title>
        <authorList>
            <person name="Lin R."/>
            <person name="Liu T."/>
        </authorList>
    </citation>
    <scope>NUCLEOTIDE SEQUENCE</scope>
    <source>
        <strain evidence="21">T069</strain>
    </source>
</reference>
<evidence type="ECO:0000256" key="10">
    <source>
        <dbReference type="ARBA" id="ARBA00023277"/>
    </source>
</evidence>
<keyword evidence="17" id="KW-0732">Signal</keyword>
<feature type="disulfide bond" evidence="14">
    <location>
        <begin position="377"/>
        <end position="391"/>
    </location>
</feature>
<dbReference type="PANTHER" id="PTHR47700">
    <property type="entry name" value="V CHITINASE, PUTATIVE (AFU_ORTHOLOGUE AFUA_6G13720)-RELATED"/>
    <property type="match status" value="1"/>
</dbReference>
<dbReference type="SUPFAM" id="SSF54106">
    <property type="entry name" value="LysM domain"/>
    <property type="match status" value="1"/>
</dbReference>
<evidence type="ECO:0000256" key="5">
    <source>
        <dbReference type="ARBA" id="ARBA00022525"/>
    </source>
</evidence>
<comment type="caution">
    <text evidence="21">The sequence shown here is derived from an EMBL/GenBank/DDBJ whole genome shotgun (WGS) entry which is preliminary data.</text>
</comment>
<evidence type="ECO:0000256" key="1">
    <source>
        <dbReference type="ARBA" id="ARBA00000822"/>
    </source>
</evidence>
<feature type="region of interest" description="Disordered" evidence="16">
    <location>
        <begin position="1109"/>
        <end position="1157"/>
    </location>
</feature>
<dbReference type="Pfam" id="PF00704">
    <property type="entry name" value="Glyco_hydro_18"/>
    <property type="match status" value="1"/>
</dbReference>
<dbReference type="RefSeq" id="XP_056028494.1">
    <property type="nucleotide sequence ID" value="XM_056171636.1"/>
</dbReference>
<dbReference type="GO" id="GO:0008061">
    <property type="term" value="F:chitin binding"/>
    <property type="evidence" value="ECO:0007669"/>
    <property type="project" value="UniProtKB-UniRule"/>
</dbReference>
<dbReference type="SUPFAM" id="SSF51445">
    <property type="entry name" value="(Trans)glycosidases"/>
    <property type="match status" value="1"/>
</dbReference>
<comment type="catalytic activity">
    <reaction evidence="1">
        <text>Random endo-hydrolysis of N-acetyl-beta-D-glucosaminide (1-&gt;4)-beta-linkages in chitin and chitodextrins.</text>
        <dbReference type="EC" id="3.2.1.14"/>
    </reaction>
</comment>
<sequence>MKRCRGWPAVYVLFIFVVFTNAQLSSVLTRCPARCNETGPNPSAWTYYHDFNALVNCNATVLFELNVYNSVDNSDTHLSFRACTANGQESDFTDDHTVKLLSLSSATSAHVADAALAAGQLGDYVRSNAHYTQILFAKSKTVIAGLYSGSQIQAGSASSVVQKFANVIKSQNSVPERQAIQEALKGWNDAQCLSGAATELLSDTSVSLIPAKEVSVTPFTRRALDSLLGLDSTITPRATCKYIQAQSGDGCFSFCNKTIQLNQYVCCSSGSLPDFSPKPYANGTCFTYTINPGDYCQAIATAYQMEVTGIENYNNNTWGWMGCNDLGVGLRICLSTGIPPFPANVPNAECGPQVNNTQLTTNYQNWTNLNPCPLNACCDIWGQCGITSDFCTPDPASTGAPGTAQPGSNGCISNCGTDIVTGPAVANFARIGYYEAFGYSRACLHMSPSEIPSTYTHVHFAFANITADYAVDVSEYSNIFDAFVQTSGFKKILSFGGWGFSTGPQTYPIFRSGVTPAQRQTFANNVAAFIQQYSLDGVDFDWEYPGAPDIPGIPPGSPDDGTNYLAFLKLVRAALPSDYSVSLTAPASFWYLKGFPIAEMSKVVDYIVYMTYDLHGQWDYGNSFSDPGCPAGNCLRSQINHTETAQAFSMITKAGVPINMLMLGQPLYGRAFQMTEAGCYGEMCTYTGPASGALPGKCTGTAGYISNWEINQIISNSTYASQQYYSVDAGDILVYDSTQWVSWMKPSTYNSRSAWAQALGFGGIADWAVDLNASYTSNGTEIGEGSGVVYIPPSIYNETSPTVACSPPCTFVFPPWTLSTMTTISQPPVTMTVEDIWPSVSTDDGGVTTTVYVSKTVVTTISIPPVITDTISLWNVEWTDTGVTTIYLTSSIVFPGVTLTEPPDTVTTSSSTTVLAGIIYTYSPGPYPIYTGSSPGQTTTPIPPPPPPGSVGHVHVSVGPPSPQCFPGEIGCGGLCSLNCGAGIGCIGICGCIGPFCPDGSNCIGPGCGGEGSSEPTGTNRPTSCERSTTVTDCKVACSLTLASGGSEYSTDCYTTTCQEHVGCNIRATTTTSETTIGCPTLPPYSAWWTATDEPVPLMGDGAGGGSVLVTGTFTQPSTPITPVQSSSSKTSSSKTSSSATSSSSSPPPPPPNTGELCLGLLTAATSELATYAYIIFNPGDPCSGTYVTDGNIGSAEQVCDIPDNHKTVSLCAGTGTFENEGPEFFSDPSCGFALSLNGQLYETAQKVSYDDSLPTC</sequence>
<feature type="domain" description="Chitin-binding type-1" evidence="18">
    <location>
        <begin position="347"/>
        <end position="417"/>
    </location>
</feature>
<dbReference type="AlphaFoldDB" id="A0A9W9BGG6"/>
<dbReference type="CDD" id="cd00118">
    <property type="entry name" value="LysM"/>
    <property type="match status" value="1"/>
</dbReference>
<feature type="compositionally biased region" description="Polar residues" evidence="16">
    <location>
        <begin position="1110"/>
        <end position="1125"/>
    </location>
</feature>
<evidence type="ECO:0000256" key="6">
    <source>
        <dbReference type="ARBA" id="ARBA00022669"/>
    </source>
</evidence>
<evidence type="ECO:0000256" key="14">
    <source>
        <dbReference type="PROSITE-ProRule" id="PRU00261"/>
    </source>
</evidence>
<dbReference type="PROSITE" id="PS51782">
    <property type="entry name" value="LYSM"/>
    <property type="match status" value="1"/>
</dbReference>
<keyword evidence="12" id="KW-0624">Polysaccharide degradation</keyword>
<keyword evidence="10" id="KW-0119">Carbohydrate metabolism</keyword>
<evidence type="ECO:0000256" key="12">
    <source>
        <dbReference type="ARBA" id="ARBA00023326"/>
    </source>
</evidence>
<evidence type="ECO:0000256" key="17">
    <source>
        <dbReference type="SAM" id="SignalP"/>
    </source>
</evidence>
<dbReference type="InterPro" id="IPR029070">
    <property type="entry name" value="Chitinase_insertion_sf"/>
</dbReference>
<evidence type="ECO:0000313" key="22">
    <source>
        <dbReference type="Proteomes" id="UP001140511"/>
    </source>
</evidence>
<gene>
    <name evidence="21" type="ORF">T069G_04426</name>
</gene>
<dbReference type="Gene3D" id="3.10.50.10">
    <property type="match status" value="1"/>
</dbReference>
<evidence type="ECO:0000256" key="11">
    <source>
        <dbReference type="ARBA" id="ARBA00023295"/>
    </source>
</evidence>
<feature type="domain" description="LysM" evidence="19">
    <location>
        <begin position="286"/>
        <end position="334"/>
    </location>
</feature>
<dbReference type="CDD" id="cd02878">
    <property type="entry name" value="GH18_zymocin_alpha"/>
    <property type="match status" value="1"/>
</dbReference>
<keyword evidence="9" id="KW-0843">Virulence</keyword>
<dbReference type="InterPro" id="IPR053214">
    <property type="entry name" value="LysM12-like"/>
</dbReference>
<dbReference type="SUPFAM" id="SSF57016">
    <property type="entry name" value="Plant lectins/antimicrobial peptides"/>
    <property type="match status" value="1"/>
</dbReference>
<feature type="disulfide bond" evidence="14">
    <location>
        <begin position="411"/>
        <end position="415"/>
    </location>
</feature>
<dbReference type="InterPro" id="IPR017853">
    <property type="entry name" value="GH"/>
</dbReference>
<dbReference type="PROSITE" id="PS01095">
    <property type="entry name" value="GH18_1"/>
    <property type="match status" value="1"/>
</dbReference>
<evidence type="ECO:0000259" key="18">
    <source>
        <dbReference type="PROSITE" id="PS50941"/>
    </source>
</evidence>
<dbReference type="InterPro" id="IPR001002">
    <property type="entry name" value="Chitin-bd_1"/>
</dbReference>
<feature type="signal peptide" evidence="17">
    <location>
        <begin position="1"/>
        <end position="22"/>
    </location>
</feature>
<dbReference type="Proteomes" id="UP001140511">
    <property type="component" value="Unassembled WGS sequence"/>
</dbReference>